<dbReference type="AlphaFoldDB" id="A0A8E0VIT3"/>
<dbReference type="GO" id="GO:0030877">
    <property type="term" value="C:beta-catenin destruction complex"/>
    <property type="evidence" value="ECO:0007669"/>
    <property type="project" value="TreeGrafter"/>
</dbReference>
<protein>
    <recommendedName>
        <fullName evidence="4">RGS domain-containing protein</fullName>
    </recommendedName>
</protein>
<dbReference type="InterPro" id="IPR036305">
    <property type="entry name" value="RGS_sf"/>
</dbReference>
<keyword evidence="2" id="KW-0963">Cytoplasm</keyword>
<gene>
    <name evidence="5" type="ORF">FBUS_11091</name>
</gene>
<dbReference type="SUPFAM" id="SSF48097">
    <property type="entry name" value="Regulator of G-protein signaling, RGS"/>
    <property type="match status" value="1"/>
</dbReference>
<proteinExistence type="predicted"/>
<feature type="region of interest" description="Disordered" evidence="3">
    <location>
        <begin position="205"/>
        <end position="229"/>
    </location>
</feature>
<dbReference type="OrthoDB" id="10007451at2759"/>
<evidence type="ECO:0000256" key="2">
    <source>
        <dbReference type="ARBA" id="ARBA00022490"/>
    </source>
</evidence>
<dbReference type="PANTHER" id="PTHR46102">
    <property type="entry name" value="AXIN"/>
    <property type="match status" value="1"/>
</dbReference>
<comment type="caution">
    <text evidence="5">The sequence shown here is derived from an EMBL/GenBank/DDBJ whole genome shotgun (WGS) entry which is preliminary data.</text>
</comment>
<dbReference type="Gene3D" id="1.10.167.10">
    <property type="entry name" value="Regulator of G-protein Signalling 4, domain 2"/>
    <property type="match status" value="1"/>
</dbReference>
<name>A0A8E0VIT3_9TREM</name>
<dbReference type="GO" id="GO:0031625">
    <property type="term" value="F:ubiquitin protein ligase binding"/>
    <property type="evidence" value="ECO:0007669"/>
    <property type="project" value="TreeGrafter"/>
</dbReference>
<dbReference type="InterPro" id="IPR044926">
    <property type="entry name" value="RGS_subdomain_2"/>
</dbReference>
<dbReference type="EMBL" id="LUCM01006873">
    <property type="protein sequence ID" value="KAA0190626.1"/>
    <property type="molecule type" value="Genomic_DNA"/>
</dbReference>
<evidence type="ECO:0000313" key="6">
    <source>
        <dbReference type="Proteomes" id="UP000728185"/>
    </source>
</evidence>
<evidence type="ECO:0000256" key="1">
    <source>
        <dbReference type="ARBA" id="ARBA00004496"/>
    </source>
</evidence>
<organism evidence="5 6">
    <name type="scientific">Fasciolopsis buskii</name>
    <dbReference type="NCBI Taxonomy" id="27845"/>
    <lineage>
        <taxon>Eukaryota</taxon>
        <taxon>Metazoa</taxon>
        <taxon>Spiralia</taxon>
        <taxon>Lophotrochozoa</taxon>
        <taxon>Platyhelminthes</taxon>
        <taxon>Trematoda</taxon>
        <taxon>Digenea</taxon>
        <taxon>Plagiorchiida</taxon>
        <taxon>Echinostomata</taxon>
        <taxon>Echinostomatoidea</taxon>
        <taxon>Fasciolidae</taxon>
        <taxon>Fasciolopsis</taxon>
    </lineage>
</organism>
<dbReference type="GO" id="GO:0048468">
    <property type="term" value="P:cell development"/>
    <property type="evidence" value="ECO:0007669"/>
    <property type="project" value="TreeGrafter"/>
</dbReference>
<dbReference type="PROSITE" id="PS50132">
    <property type="entry name" value="RGS"/>
    <property type="match status" value="1"/>
</dbReference>
<dbReference type="GO" id="GO:0032436">
    <property type="term" value="P:positive regulation of proteasomal ubiquitin-dependent protein catabolic process"/>
    <property type="evidence" value="ECO:0007669"/>
    <property type="project" value="TreeGrafter"/>
</dbReference>
<dbReference type="GO" id="GO:0005737">
    <property type="term" value="C:cytoplasm"/>
    <property type="evidence" value="ECO:0007669"/>
    <property type="project" value="UniProtKB-SubCell"/>
</dbReference>
<sequence length="229" mass="25166">MSATLKASKAEEFGGFDSSLVEKCNAFTPSPLEIAVPRAAGILGILGDSEGVKLFNRFLCMHSAGHLLDFWFACKGFRTNVDPSNPDKLFQVAKVIYRTYVKSGADYAVPLPPSLKHEIMERMSSYHKGYKNSTSIHLASSPGIDRTLFDSAQDNVGSILENSFYPDFLEYLRRSSVCGNHTINRLLTVGLEKGVEETFSSKVLQAGSPMSKARGRKSTRNQSEELAAE</sequence>
<comment type="subcellular location">
    <subcellularLocation>
        <location evidence="1">Cytoplasm</location>
    </subcellularLocation>
</comment>
<evidence type="ECO:0000259" key="4">
    <source>
        <dbReference type="PROSITE" id="PS50132"/>
    </source>
</evidence>
<dbReference type="InterPro" id="IPR043581">
    <property type="entry name" value="Axin-like"/>
</dbReference>
<dbReference type="Pfam" id="PF00615">
    <property type="entry name" value="RGS"/>
    <property type="match status" value="1"/>
</dbReference>
<keyword evidence="6" id="KW-1185">Reference proteome</keyword>
<reference evidence="5" key="1">
    <citation type="submission" date="2019-05" db="EMBL/GenBank/DDBJ databases">
        <title>Annotation for the trematode Fasciolopsis buski.</title>
        <authorList>
            <person name="Choi Y.-J."/>
        </authorList>
    </citation>
    <scope>NUCLEOTIDE SEQUENCE</scope>
    <source>
        <strain evidence="5">HT</strain>
        <tissue evidence="5">Whole worm</tissue>
    </source>
</reference>
<evidence type="ECO:0000256" key="3">
    <source>
        <dbReference type="SAM" id="MobiDB-lite"/>
    </source>
</evidence>
<dbReference type="Proteomes" id="UP000728185">
    <property type="component" value="Unassembled WGS sequence"/>
</dbReference>
<dbReference type="SMART" id="SM00315">
    <property type="entry name" value="RGS"/>
    <property type="match status" value="1"/>
</dbReference>
<dbReference type="GO" id="GO:0060090">
    <property type="term" value="F:molecular adaptor activity"/>
    <property type="evidence" value="ECO:0007669"/>
    <property type="project" value="TreeGrafter"/>
</dbReference>
<dbReference type="GO" id="GO:0005634">
    <property type="term" value="C:nucleus"/>
    <property type="evidence" value="ECO:0007669"/>
    <property type="project" value="TreeGrafter"/>
</dbReference>
<dbReference type="GO" id="GO:0008013">
    <property type="term" value="F:beta-catenin binding"/>
    <property type="evidence" value="ECO:0007669"/>
    <property type="project" value="TreeGrafter"/>
</dbReference>
<dbReference type="GO" id="GO:0090090">
    <property type="term" value="P:negative regulation of canonical Wnt signaling pathway"/>
    <property type="evidence" value="ECO:0007669"/>
    <property type="project" value="InterPro"/>
</dbReference>
<evidence type="ECO:0000313" key="5">
    <source>
        <dbReference type="EMBL" id="KAA0190626.1"/>
    </source>
</evidence>
<accession>A0A8E0VIT3</accession>
<dbReference type="InterPro" id="IPR016137">
    <property type="entry name" value="RGS"/>
</dbReference>
<feature type="domain" description="RGS" evidence="4">
    <location>
        <begin position="45"/>
        <end position="170"/>
    </location>
</feature>
<dbReference type="GO" id="GO:0019901">
    <property type="term" value="F:protein kinase binding"/>
    <property type="evidence" value="ECO:0007669"/>
    <property type="project" value="TreeGrafter"/>
</dbReference>
<dbReference type="GO" id="GO:0005886">
    <property type="term" value="C:plasma membrane"/>
    <property type="evidence" value="ECO:0007669"/>
    <property type="project" value="TreeGrafter"/>
</dbReference>
<dbReference type="PANTHER" id="PTHR46102:SF2">
    <property type="entry name" value="AXIN"/>
    <property type="match status" value="1"/>
</dbReference>